<feature type="domain" description="Zn(2)-C6 fungal-type" evidence="6">
    <location>
        <begin position="543"/>
        <end position="572"/>
    </location>
</feature>
<keyword evidence="1" id="KW-0805">Transcription regulation</keyword>
<dbReference type="Proteomes" id="UP001610446">
    <property type="component" value="Unassembled WGS sequence"/>
</dbReference>
<feature type="domain" description="Zn(2)-C6 fungal-type" evidence="6">
    <location>
        <begin position="490"/>
        <end position="519"/>
    </location>
</feature>
<evidence type="ECO:0000313" key="8">
    <source>
        <dbReference type="Proteomes" id="UP001610446"/>
    </source>
</evidence>
<dbReference type="Pfam" id="PF00172">
    <property type="entry name" value="Zn_clus"/>
    <property type="match status" value="2"/>
</dbReference>
<keyword evidence="3" id="KW-0804">Transcription</keyword>
<dbReference type="PROSITE" id="PS00463">
    <property type="entry name" value="ZN2_CY6_FUNGAL_1"/>
    <property type="match status" value="1"/>
</dbReference>
<comment type="caution">
    <text evidence="7">The sequence shown here is derived from an EMBL/GenBank/DDBJ whole genome shotgun (WGS) entry which is preliminary data.</text>
</comment>
<evidence type="ECO:0000256" key="1">
    <source>
        <dbReference type="ARBA" id="ARBA00023015"/>
    </source>
</evidence>
<feature type="region of interest" description="Disordered" evidence="5">
    <location>
        <begin position="467"/>
        <end position="488"/>
    </location>
</feature>
<dbReference type="SUPFAM" id="SSF57701">
    <property type="entry name" value="Zn2/Cys6 DNA-binding domain"/>
    <property type="match status" value="2"/>
</dbReference>
<evidence type="ECO:0000313" key="7">
    <source>
        <dbReference type="EMBL" id="KAL2840183.1"/>
    </source>
</evidence>
<dbReference type="Pfam" id="PF11951">
    <property type="entry name" value="Fungal_trans_2"/>
    <property type="match status" value="1"/>
</dbReference>
<name>A0ABR4JJH6_9EURO</name>
<gene>
    <name evidence="7" type="ORF">BJY01DRAFT_218618</name>
</gene>
<reference evidence="7 8" key="1">
    <citation type="submission" date="2024-07" db="EMBL/GenBank/DDBJ databases">
        <title>Section-level genome sequencing and comparative genomics of Aspergillus sections Usti and Cavernicolus.</title>
        <authorList>
            <consortium name="Lawrence Berkeley National Laboratory"/>
            <person name="Nybo J.L."/>
            <person name="Vesth T.C."/>
            <person name="Theobald S."/>
            <person name="Frisvad J.C."/>
            <person name="Larsen T.O."/>
            <person name="Kjaerboelling I."/>
            <person name="Rothschild-Mancinelli K."/>
            <person name="Lyhne E.K."/>
            <person name="Kogle M.E."/>
            <person name="Barry K."/>
            <person name="Clum A."/>
            <person name="Na H."/>
            <person name="Ledsgaard L."/>
            <person name="Lin J."/>
            <person name="Lipzen A."/>
            <person name="Kuo A."/>
            <person name="Riley R."/>
            <person name="Mondo S."/>
            <person name="Labutti K."/>
            <person name="Haridas S."/>
            <person name="Pangalinan J."/>
            <person name="Salamov A.A."/>
            <person name="Simmons B.A."/>
            <person name="Magnuson J.K."/>
            <person name="Chen J."/>
            <person name="Drula E."/>
            <person name="Henrissat B."/>
            <person name="Wiebenga A."/>
            <person name="Lubbers R.J."/>
            <person name="Gomes A.C."/>
            <person name="Makela M.R."/>
            <person name="Stajich J."/>
            <person name="Grigoriev I.V."/>
            <person name="Mortensen U.H."/>
            <person name="De Vries R.P."/>
            <person name="Baker S.E."/>
            <person name="Andersen M.R."/>
        </authorList>
    </citation>
    <scope>NUCLEOTIDE SEQUENCE [LARGE SCALE GENOMIC DNA]</scope>
    <source>
        <strain evidence="7 8">CBS 123904</strain>
    </source>
</reference>
<evidence type="ECO:0000256" key="4">
    <source>
        <dbReference type="ARBA" id="ARBA00023242"/>
    </source>
</evidence>
<keyword evidence="2" id="KW-0238">DNA-binding</keyword>
<dbReference type="Gene3D" id="4.10.240.10">
    <property type="entry name" value="Zn(2)-C6 fungal-type DNA-binding domain"/>
    <property type="match status" value="2"/>
</dbReference>
<evidence type="ECO:0000259" key="6">
    <source>
        <dbReference type="PROSITE" id="PS50048"/>
    </source>
</evidence>
<feature type="compositionally biased region" description="Low complexity" evidence="5">
    <location>
        <begin position="467"/>
        <end position="481"/>
    </location>
</feature>
<dbReference type="PANTHER" id="PTHR37540:SF5">
    <property type="entry name" value="TRANSCRIPTION FACTOR DOMAIN-CONTAINING PROTEIN"/>
    <property type="match status" value="1"/>
</dbReference>
<sequence>MDLSHMQCDQDNHHQACEIDDLSVRSLVRGSRDPFQLYPSTLPPEIIKSCLEYRLSVMTPRMIPSSGVKNPYLDAWLPASMRSPMLFSALLFSSLTHKRMRSLVTRNQPLEANGTDDAFQSLCQQETITRVNQALKQSSSALDDTTILAVLMMIESAEVPQDRGWKTESVFTPPLQGLQWLNVHGARTPNMEHQAGLSKLVKLKGGLQNIQIPGAASAIFYRALVNSTLTLSQPQLPFFSVYGHEVSDIVFNLQCDPLKFDTRARILSEHGLPLPLAYISQGMSMYTEAIDDYIDGAAGACDMRMMCDQRNLVHYHLLSLPPANQRDPDQMSPVYEACRISALIYSVGVLFPIPAVGSPLQRLAILLQQELAGRDLLAEYTFLGSDGRLLVWILTMGSIAASHAPAERAWFIQKLADIKGRMAIRSWSQFRSLLKSLLWLDCACDRAGEKLWDDLIRVSATMTIGNSASSPSLESPPLQGSHRYTSRPQPCLHCSRRKVKCDKRSPCKNCVRLNLDCSYNSPGDTLRTHPQLVSNASTGRTRVCGLCKRRKVKCDGDRPCAGCTRLGLTCSS</sequence>
<dbReference type="InterPro" id="IPR001138">
    <property type="entry name" value="Zn2Cys6_DnaBD"/>
</dbReference>
<dbReference type="PANTHER" id="PTHR37540">
    <property type="entry name" value="TRANSCRIPTION FACTOR (ACR-2), PUTATIVE-RELATED-RELATED"/>
    <property type="match status" value="1"/>
</dbReference>
<evidence type="ECO:0000256" key="5">
    <source>
        <dbReference type="SAM" id="MobiDB-lite"/>
    </source>
</evidence>
<evidence type="ECO:0000256" key="2">
    <source>
        <dbReference type="ARBA" id="ARBA00023125"/>
    </source>
</evidence>
<dbReference type="EMBL" id="JBFXLU010000123">
    <property type="protein sequence ID" value="KAL2840183.1"/>
    <property type="molecule type" value="Genomic_DNA"/>
</dbReference>
<dbReference type="SMART" id="SM00066">
    <property type="entry name" value="GAL4"/>
    <property type="match status" value="2"/>
</dbReference>
<organism evidence="7 8">
    <name type="scientific">Aspergillus pseudoustus</name>
    <dbReference type="NCBI Taxonomy" id="1810923"/>
    <lineage>
        <taxon>Eukaryota</taxon>
        <taxon>Fungi</taxon>
        <taxon>Dikarya</taxon>
        <taxon>Ascomycota</taxon>
        <taxon>Pezizomycotina</taxon>
        <taxon>Eurotiomycetes</taxon>
        <taxon>Eurotiomycetidae</taxon>
        <taxon>Eurotiales</taxon>
        <taxon>Aspergillaceae</taxon>
        <taxon>Aspergillus</taxon>
        <taxon>Aspergillus subgen. Nidulantes</taxon>
    </lineage>
</organism>
<dbReference type="InterPro" id="IPR021858">
    <property type="entry name" value="Fun_TF"/>
</dbReference>
<accession>A0ABR4JJH6</accession>
<keyword evidence="4" id="KW-0539">Nucleus</keyword>
<dbReference type="InterPro" id="IPR036864">
    <property type="entry name" value="Zn2-C6_fun-type_DNA-bd_sf"/>
</dbReference>
<dbReference type="CDD" id="cd00067">
    <property type="entry name" value="GAL4"/>
    <property type="match status" value="2"/>
</dbReference>
<dbReference type="PROSITE" id="PS50048">
    <property type="entry name" value="ZN2_CY6_FUNGAL_2"/>
    <property type="match status" value="2"/>
</dbReference>
<keyword evidence="8" id="KW-1185">Reference proteome</keyword>
<evidence type="ECO:0000256" key="3">
    <source>
        <dbReference type="ARBA" id="ARBA00023163"/>
    </source>
</evidence>
<proteinExistence type="predicted"/>
<protein>
    <recommendedName>
        <fullName evidence="6">Zn(2)-C6 fungal-type domain-containing protein</fullName>
    </recommendedName>
</protein>